<dbReference type="PANTHER" id="PTHR10556:SF28">
    <property type="entry name" value="VERY-LONG-CHAIN ENOYL-COA REDUCTASE"/>
    <property type="match status" value="1"/>
</dbReference>
<dbReference type="Pfam" id="PF02544">
    <property type="entry name" value="Steroid_dh"/>
    <property type="match status" value="1"/>
</dbReference>
<dbReference type="InterPro" id="IPR001104">
    <property type="entry name" value="3-oxo-5_a-steroid_4-DH_C"/>
</dbReference>
<feature type="transmembrane region" description="Helical" evidence="10">
    <location>
        <begin position="66"/>
        <end position="86"/>
    </location>
</feature>
<protein>
    <submittedName>
        <fullName evidence="12">TECR-like protein</fullName>
    </submittedName>
</protein>
<keyword evidence="13" id="KW-1185">Reference proteome</keyword>
<dbReference type="SUPFAM" id="SSF54236">
    <property type="entry name" value="Ubiquitin-like"/>
    <property type="match status" value="1"/>
</dbReference>
<keyword evidence="6 10" id="KW-1133">Transmembrane helix</keyword>
<comment type="similarity">
    <text evidence="2">Belongs to the steroid 5-alpha reductase family.</text>
</comment>
<keyword evidence="3" id="KW-0444">Lipid biosynthesis</keyword>
<keyword evidence="7" id="KW-0560">Oxidoreductase</keyword>
<dbReference type="Proteomes" id="UP001164746">
    <property type="component" value="Chromosome 13"/>
</dbReference>
<dbReference type="PANTHER" id="PTHR10556">
    <property type="entry name" value="3-OXO-5-ALPHA-STEROID 4-DEHYDROGENASE"/>
    <property type="match status" value="1"/>
</dbReference>
<keyword evidence="9 10" id="KW-0472">Membrane</keyword>
<evidence type="ECO:0000256" key="9">
    <source>
        <dbReference type="ARBA" id="ARBA00023136"/>
    </source>
</evidence>
<dbReference type="CDD" id="cd01801">
    <property type="entry name" value="Ubl_TECR_like"/>
    <property type="match status" value="1"/>
</dbReference>
<comment type="subcellular location">
    <subcellularLocation>
        <location evidence="1">Endoplasmic reticulum membrane</location>
        <topology evidence="1">Multi-pass membrane protein</topology>
    </subcellularLocation>
</comment>
<accession>A0ABY7FXA7</accession>
<keyword evidence="4 10" id="KW-0812">Transmembrane</keyword>
<dbReference type="InterPro" id="IPR029071">
    <property type="entry name" value="Ubiquitin-like_domsf"/>
</dbReference>
<evidence type="ECO:0000256" key="5">
    <source>
        <dbReference type="ARBA" id="ARBA00022857"/>
    </source>
</evidence>
<feature type="transmembrane region" description="Helical" evidence="10">
    <location>
        <begin position="145"/>
        <end position="162"/>
    </location>
</feature>
<proteinExistence type="inferred from homology"/>
<organism evidence="12 13">
    <name type="scientific">Mya arenaria</name>
    <name type="common">Soft-shell clam</name>
    <dbReference type="NCBI Taxonomy" id="6604"/>
    <lineage>
        <taxon>Eukaryota</taxon>
        <taxon>Metazoa</taxon>
        <taxon>Spiralia</taxon>
        <taxon>Lophotrochozoa</taxon>
        <taxon>Mollusca</taxon>
        <taxon>Bivalvia</taxon>
        <taxon>Autobranchia</taxon>
        <taxon>Heteroconchia</taxon>
        <taxon>Euheterodonta</taxon>
        <taxon>Imparidentia</taxon>
        <taxon>Neoheterodontei</taxon>
        <taxon>Myida</taxon>
        <taxon>Myoidea</taxon>
        <taxon>Myidae</taxon>
        <taxon>Mya</taxon>
    </lineage>
</organism>
<reference evidence="12" key="1">
    <citation type="submission" date="2022-11" db="EMBL/GenBank/DDBJ databases">
        <title>Centuries of genome instability and evolution in soft-shell clam transmissible cancer (bioRxiv).</title>
        <authorList>
            <person name="Hart S.F.M."/>
            <person name="Yonemitsu M.A."/>
            <person name="Giersch R.M."/>
            <person name="Beal B.F."/>
            <person name="Arriagada G."/>
            <person name="Davis B.W."/>
            <person name="Ostrander E.A."/>
            <person name="Goff S.P."/>
            <person name="Metzger M.J."/>
        </authorList>
    </citation>
    <scope>NUCLEOTIDE SEQUENCE</scope>
    <source>
        <strain evidence="12">MELC-2E11</strain>
        <tissue evidence="12">Siphon/mantle</tissue>
    </source>
</reference>
<evidence type="ECO:0000259" key="11">
    <source>
        <dbReference type="Pfam" id="PF02544"/>
    </source>
</evidence>
<evidence type="ECO:0000256" key="2">
    <source>
        <dbReference type="ARBA" id="ARBA00007742"/>
    </source>
</evidence>
<keyword evidence="5" id="KW-0521">NADP</keyword>
<evidence type="ECO:0000256" key="7">
    <source>
        <dbReference type="ARBA" id="ARBA00023002"/>
    </source>
</evidence>
<evidence type="ECO:0000256" key="4">
    <source>
        <dbReference type="ARBA" id="ARBA00022692"/>
    </source>
</evidence>
<feature type="transmembrane region" description="Helical" evidence="10">
    <location>
        <begin position="174"/>
        <end position="194"/>
    </location>
</feature>
<evidence type="ECO:0000313" key="12">
    <source>
        <dbReference type="EMBL" id="WAR23786.1"/>
    </source>
</evidence>
<dbReference type="PROSITE" id="PS50244">
    <property type="entry name" value="S5A_REDUCTASE"/>
    <property type="match status" value="1"/>
</dbReference>
<feature type="transmembrane region" description="Helical" evidence="10">
    <location>
        <begin position="215"/>
        <end position="237"/>
    </location>
</feature>
<keyword evidence="8" id="KW-0443">Lipid metabolism</keyword>
<feature type="domain" description="3-oxo-5-alpha-steroid 4-dehydrogenase C-terminal" evidence="11">
    <location>
        <begin position="134"/>
        <end position="286"/>
    </location>
</feature>
<dbReference type="EMBL" id="CP111024">
    <property type="protein sequence ID" value="WAR23786.1"/>
    <property type="molecule type" value="Genomic_DNA"/>
</dbReference>
<evidence type="ECO:0000256" key="6">
    <source>
        <dbReference type="ARBA" id="ARBA00022989"/>
    </source>
</evidence>
<evidence type="ECO:0000256" key="10">
    <source>
        <dbReference type="SAM" id="Phobius"/>
    </source>
</evidence>
<evidence type="ECO:0000256" key="1">
    <source>
        <dbReference type="ARBA" id="ARBA00004477"/>
    </source>
</evidence>
<evidence type="ECO:0000256" key="8">
    <source>
        <dbReference type="ARBA" id="ARBA00023098"/>
    </source>
</evidence>
<evidence type="ECO:0000313" key="13">
    <source>
        <dbReference type="Proteomes" id="UP001164746"/>
    </source>
</evidence>
<feature type="transmembrane region" description="Helical" evidence="10">
    <location>
        <begin position="243"/>
        <end position="262"/>
    </location>
</feature>
<evidence type="ECO:0000256" key="3">
    <source>
        <dbReference type="ARBA" id="ARBA00022516"/>
    </source>
</evidence>
<name>A0ABY7FXA7_MYAAR</name>
<dbReference type="Gene3D" id="3.10.20.90">
    <property type="entry name" value="Phosphatidylinositol 3-kinase Catalytic Subunit, Chain A, domain 1"/>
    <property type="match status" value="1"/>
</dbReference>
<dbReference type="InterPro" id="IPR039357">
    <property type="entry name" value="SRD5A/TECR"/>
</dbReference>
<gene>
    <name evidence="12" type="ORF">MAR_037455</name>
</gene>
<sequence>MEIQILHARSGKTLTNLPVSKSSTILDIKKQYYKSKGKSLKDEETIGNLNLKNGDALYFKDLGPQVGWATVFLTEYAGPLVIYLMFYARPALIYGELAGSPRANVVNIAAGCWSFHYGKRLLETVFVHRFSHATMPIMNIFRNSAYYWGFAALVAYFVNHPLYTTPSYGDLQVYGGLALFVLAELGNFSIHLHFSRMRPKGSKVRKIPYPCGNPFTALFNFVSCPNYTYEALAWIGFSVMTQCLPAAMFTICGFYQMTVWAIGKHKNYKKEFPNYPRGRKSIIPFLI</sequence>